<reference evidence="1 2" key="1">
    <citation type="submission" date="2013-12" db="EMBL/GenBank/DDBJ databases">
        <title>Draft genome of the parsitic nematode Ancylostoma duodenale.</title>
        <authorList>
            <person name="Mitreva M."/>
        </authorList>
    </citation>
    <scope>NUCLEOTIDE SEQUENCE [LARGE SCALE GENOMIC DNA]</scope>
    <source>
        <strain evidence="1 2">Zhejiang</strain>
    </source>
</reference>
<dbReference type="AlphaFoldDB" id="A0A0C2H040"/>
<keyword evidence="2" id="KW-1185">Reference proteome</keyword>
<dbReference type="Pfam" id="PF03564">
    <property type="entry name" value="DUF1759"/>
    <property type="match status" value="1"/>
</dbReference>
<name>A0A0C2H040_9BILA</name>
<dbReference type="OrthoDB" id="5864015at2759"/>
<sequence>MDNIHRLEEGVSVIELAIAKVERALHEFASLLDTNSLLATDQSDFEGYAGKSEIILTVAFDYLLVVQARLRALKCAIHNPAPSLEEHTPNAPIGQAKDLSNMVKYNSLLNALRGEASESIRKFQVTGENYAKAIQFLHTKYNNKEALVQVLVEKLDNCALRGPSVKDQRQLLEQLQMITTQLEEKGEDINSSWLVKKVLCEFPDSKK</sequence>
<dbReference type="InterPro" id="IPR005312">
    <property type="entry name" value="DUF1759"/>
</dbReference>
<dbReference type="Proteomes" id="UP000054047">
    <property type="component" value="Unassembled WGS sequence"/>
</dbReference>
<organism evidence="1 2">
    <name type="scientific">Ancylostoma duodenale</name>
    <dbReference type="NCBI Taxonomy" id="51022"/>
    <lineage>
        <taxon>Eukaryota</taxon>
        <taxon>Metazoa</taxon>
        <taxon>Ecdysozoa</taxon>
        <taxon>Nematoda</taxon>
        <taxon>Chromadorea</taxon>
        <taxon>Rhabditida</taxon>
        <taxon>Rhabditina</taxon>
        <taxon>Rhabditomorpha</taxon>
        <taxon>Strongyloidea</taxon>
        <taxon>Ancylostomatidae</taxon>
        <taxon>Ancylostomatinae</taxon>
        <taxon>Ancylostoma</taxon>
    </lineage>
</organism>
<protein>
    <submittedName>
        <fullName evidence="1">Uncharacterized protein</fullName>
    </submittedName>
</protein>
<gene>
    <name evidence="1" type="ORF">ANCDUO_02530</name>
</gene>
<accession>A0A0C2H040</accession>
<proteinExistence type="predicted"/>
<evidence type="ECO:0000313" key="1">
    <source>
        <dbReference type="EMBL" id="KIH67140.1"/>
    </source>
</evidence>
<dbReference type="EMBL" id="KN726822">
    <property type="protein sequence ID" value="KIH67140.1"/>
    <property type="molecule type" value="Genomic_DNA"/>
</dbReference>
<evidence type="ECO:0000313" key="2">
    <source>
        <dbReference type="Proteomes" id="UP000054047"/>
    </source>
</evidence>